<name>X1EY47_9ZZZZ</name>
<proteinExistence type="predicted"/>
<comment type="caution">
    <text evidence="1">The sequence shown here is derived from an EMBL/GenBank/DDBJ whole genome shotgun (WGS) entry which is preliminary data.</text>
</comment>
<gene>
    <name evidence="1" type="ORF">S01H4_60076</name>
</gene>
<organism evidence="1">
    <name type="scientific">marine sediment metagenome</name>
    <dbReference type="NCBI Taxonomy" id="412755"/>
    <lineage>
        <taxon>unclassified sequences</taxon>
        <taxon>metagenomes</taxon>
        <taxon>ecological metagenomes</taxon>
    </lineage>
</organism>
<evidence type="ECO:0000313" key="1">
    <source>
        <dbReference type="EMBL" id="GAH13508.1"/>
    </source>
</evidence>
<dbReference type="EMBL" id="BART01035341">
    <property type="protein sequence ID" value="GAH13508.1"/>
    <property type="molecule type" value="Genomic_DNA"/>
</dbReference>
<accession>X1EY47</accession>
<sequence>MIPMLILLLIVTFSITSMMSQNSLVTGLDPY</sequence>
<feature type="non-terminal residue" evidence="1">
    <location>
        <position position="31"/>
    </location>
</feature>
<protein>
    <submittedName>
        <fullName evidence="1">Uncharacterized protein</fullName>
    </submittedName>
</protein>
<dbReference type="AlphaFoldDB" id="X1EY47"/>
<reference evidence="1" key="1">
    <citation type="journal article" date="2014" name="Front. Microbiol.">
        <title>High frequency of phylogenetically diverse reductive dehalogenase-homologous genes in deep subseafloor sedimentary metagenomes.</title>
        <authorList>
            <person name="Kawai M."/>
            <person name="Futagami T."/>
            <person name="Toyoda A."/>
            <person name="Takaki Y."/>
            <person name="Nishi S."/>
            <person name="Hori S."/>
            <person name="Arai W."/>
            <person name="Tsubouchi T."/>
            <person name="Morono Y."/>
            <person name="Uchiyama I."/>
            <person name="Ito T."/>
            <person name="Fujiyama A."/>
            <person name="Inagaki F."/>
            <person name="Takami H."/>
        </authorList>
    </citation>
    <scope>NUCLEOTIDE SEQUENCE</scope>
    <source>
        <strain evidence="1">Expedition CK06-06</strain>
    </source>
</reference>